<dbReference type="InterPro" id="IPR030679">
    <property type="entry name" value="ABC_ATPase_HisP-typ"/>
</dbReference>
<keyword evidence="3" id="KW-0813">Transport</keyword>
<evidence type="ECO:0000256" key="8">
    <source>
        <dbReference type="ARBA" id="ARBA00023136"/>
    </source>
</evidence>
<keyword evidence="6 10" id="KW-0067">ATP-binding</keyword>
<dbReference type="PANTHER" id="PTHR43166">
    <property type="entry name" value="AMINO ACID IMPORT ATP-BINDING PROTEIN"/>
    <property type="match status" value="1"/>
</dbReference>
<dbReference type="PANTHER" id="PTHR43166:SF9">
    <property type="entry name" value="GLUTAMATE_ASPARTATE IMPORT ATP-BINDING PROTEIN GLTL"/>
    <property type="match status" value="1"/>
</dbReference>
<dbReference type="Proteomes" id="UP001228690">
    <property type="component" value="Chromosome"/>
</dbReference>
<dbReference type="SUPFAM" id="SSF52540">
    <property type="entry name" value="P-loop containing nucleoside triphosphate hydrolases"/>
    <property type="match status" value="1"/>
</dbReference>
<evidence type="ECO:0000313" key="10">
    <source>
        <dbReference type="EMBL" id="WGK69025.1"/>
    </source>
</evidence>
<evidence type="ECO:0000256" key="3">
    <source>
        <dbReference type="ARBA" id="ARBA00022448"/>
    </source>
</evidence>
<dbReference type="InterPro" id="IPR003439">
    <property type="entry name" value="ABC_transporter-like_ATP-bd"/>
</dbReference>
<evidence type="ECO:0000256" key="6">
    <source>
        <dbReference type="ARBA" id="ARBA00022840"/>
    </source>
</evidence>
<dbReference type="GO" id="GO:0005524">
    <property type="term" value="F:ATP binding"/>
    <property type="evidence" value="ECO:0007669"/>
    <property type="project" value="UniProtKB-KW"/>
</dbReference>
<evidence type="ECO:0000256" key="1">
    <source>
        <dbReference type="ARBA" id="ARBA00004202"/>
    </source>
</evidence>
<dbReference type="Gene3D" id="3.40.50.300">
    <property type="entry name" value="P-loop containing nucleotide triphosphate hydrolases"/>
    <property type="match status" value="1"/>
</dbReference>
<protein>
    <submittedName>
        <fullName evidence="10">Amino acid ABC transporter ATP-binding protein</fullName>
    </submittedName>
</protein>
<dbReference type="PROSITE" id="PS50893">
    <property type="entry name" value="ABC_TRANSPORTER_2"/>
    <property type="match status" value="1"/>
</dbReference>
<accession>A0ABY8MHI1</accession>
<dbReference type="EMBL" id="CP123443">
    <property type="protein sequence ID" value="WGK69025.1"/>
    <property type="molecule type" value="Genomic_DNA"/>
</dbReference>
<gene>
    <name evidence="10" type="ORF">P0082_11150</name>
</gene>
<keyword evidence="8" id="KW-0472">Membrane</keyword>
<reference evidence="10 11" key="1">
    <citation type="submission" date="2023-04" db="EMBL/GenBank/DDBJ databases">
        <title>Spirochaete genome identified in red abalone sample constitutes a novel genus.</title>
        <authorList>
            <person name="Sharma S.P."/>
            <person name="Purcell C.M."/>
            <person name="Hyde J.R."/>
            <person name="Severin A.J."/>
        </authorList>
    </citation>
    <scope>NUCLEOTIDE SEQUENCE [LARGE SCALE GENOMIC DNA]</scope>
    <source>
        <strain evidence="10 11">SP-2023</strain>
    </source>
</reference>
<evidence type="ECO:0000256" key="4">
    <source>
        <dbReference type="ARBA" id="ARBA00022475"/>
    </source>
</evidence>
<evidence type="ECO:0000313" key="11">
    <source>
        <dbReference type="Proteomes" id="UP001228690"/>
    </source>
</evidence>
<comment type="similarity">
    <text evidence="2">Belongs to the ABC transporter superfamily.</text>
</comment>
<comment type="subcellular location">
    <subcellularLocation>
        <location evidence="1">Cell membrane</location>
        <topology evidence="1">Peripheral membrane protein</topology>
    </subcellularLocation>
</comment>
<keyword evidence="11" id="KW-1185">Reference proteome</keyword>
<keyword evidence="5" id="KW-0547">Nucleotide-binding</keyword>
<evidence type="ECO:0000256" key="2">
    <source>
        <dbReference type="ARBA" id="ARBA00005417"/>
    </source>
</evidence>
<dbReference type="InterPro" id="IPR027417">
    <property type="entry name" value="P-loop_NTPase"/>
</dbReference>
<evidence type="ECO:0000259" key="9">
    <source>
        <dbReference type="PROSITE" id="PS50893"/>
    </source>
</evidence>
<name>A0ABY8MHI1_9SPIO</name>
<dbReference type="SMART" id="SM00382">
    <property type="entry name" value="AAA"/>
    <property type="match status" value="1"/>
</dbReference>
<sequence>MTQEPAKDKVILVVKHLYKSFHSNRHSPVHALKDINFTVQQGETVTIIGSSGSGKSTLLHCLNALEECNSGSVTIAGQEIVGSSHRTQRKIRQNIGMVFQQFNLFPHLTVRGNLNLAQRHVRKKHKDEANTTTEQLLRDVEIHDKIDSYPNELSGGQQQRVAIARALAMEPKLMLFDEPTSSLDPERVFEVLQVMRRLAQNKTTMLVVTHEMNFAREAADRVIFMDQSRIVEDRPSKNFFENPQSERAKEFLSGWEEKA</sequence>
<dbReference type="RefSeq" id="WP_326927213.1">
    <property type="nucleotide sequence ID" value="NZ_CP123443.1"/>
</dbReference>
<dbReference type="PROSITE" id="PS00211">
    <property type="entry name" value="ABC_TRANSPORTER_1"/>
    <property type="match status" value="1"/>
</dbReference>
<evidence type="ECO:0000256" key="5">
    <source>
        <dbReference type="ARBA" id="ARBA00022741"/>
    </source>
</evidence>
<evidence type="ECO:0000256" key="7">
    <source>
        <dbReference type="ARBA" id="ARBA00022970"/>
    </source>
</evidence>
<dbReference type="InterPro" id="IPR050086">
    <property type="entry name" value="MetN_ABC_transporter-like"/>
</dbReference>
<dbReference type="CDD" id="cd03262">
    <property type="entry name" value="ABC_HisP_GlnQ"/>
    <property type="match status" value="1"/>
</dbReference>
<keyword evidence="4" id="KW-1003">Cell membrane</keyword>
<organism evidence="10 11">
    <name type="scientific">Candidatus Haliotispira prima</name>
    <dbReference type="NCBI Taxonomy" id="3034016"/>
    <lineage>
        <taxon>Bacteria</taxon>
        <taxon>Pseudomonadati</taxon>
        <taxon>Spirochaetota</taxon>
        <taxon>Spirochaetia</taxon>
        <taxon>Spirochaetales</taxon>
        <taxon>Spirochaetaceae</taxon>
        <taxon>Candidatus Haliotispira</taxon>
    </lineage>
</organism>
<dbReference type="InterPro" id="IPR017871">
    <property type="entry name" value="ABC_transporter-like_CS"/>
</dbReference>
<proteinExistence type="inferred from homology"/>
<dbReference type="PIRSF" id="PIRSF039085">
    <property type="entry name" value="ABC_ATPase_HisP"/>
    <property type="match status" value="1"/>
</dbReference>
<dbReference type="InterPro" id="IPR003593">
    <property type="entry name" value="AAA+_ATPase"/>
</dbReference>
<dbReference type="Pfam" id="PF00005">
    <property type="entry name" value="ABC_tran"/>
    <property type="match status" value="1"/>
</dbReference>
<keyword evidence="7" id="KW-0029">Amino-acid transport</keyword>
<feature type="domain" description="ABC transporter" evidence="9">
    <location>
        <begin position="12"/>
        <end position="252"/>
    </location>
</feature>